<dbReference type="InterPro" id="IPR027353">
    <property type="entry name" value="NET_dom"/>
</dbReference>
<feature type="compositionally biased region" description="Low complexity" evidence="1">
    <location>
        <begin position="587"/>
        <end position="612"/>
    </location>
</feature>
<evidence type="ECO:0000256" key="1">
    <source>
        <dbReference type="SAM" id="MobiDB-lite"/>
    </source>
</evidence>
<feature type="compositionally biased region" description="Polar residues" evidence="1">
    <location>
        <begin position="370"/>
        <end position="380"/>
    </location>
</feature>
<proteinExistence type="predicted"/>
<feature type="compositionally biased region" description="Acidic residues" evidence="1">
    <location>
        <begin position="430"/>
        <end position="447"/>
    </location>
</feature>
<feature type="domain" description="NET" evidence="2">
    <location>
        <begin position="299"/>
        <end position="345"/>
    </location>
</feature>
<feature type="compositionally biased region" description="Acidic residues" evidence="1">
    <location>
        <begin position="205"/>
        <end position="226"/>
    </location>
</feature>
<accession>A0A068SA30</accession>
<dbReference type="STRING" id="1263082.A0A068SA30"/>
<dbReference type="VEuPathDB" id="FungiDB:LCOR_09687.1"/>
<feature type="compositionally biased region" description="Basic residues" evidence="1">
    <location>
        <begin position="395"/>
        <end position="404"/>
    </location>
</feature>
<reference evidence="3" key="1">
    <citation type="submission" date="2013-08" db="EMBL/GenBank/DDBJ databases">
        <title>Gene expansion shapes genome architecture in the human pathogen Lichtheimia corymbifera: an evolutionary genomics analysis in the ancient terrestrial Mucorales (Mucoromycotina).</title>
        <authorList>
            <person name="Schwartze V.U."/>
            <person name="Winter S."/>
            <person name="Shelest E."/>
            <person name="Marcet-Houben M."/>
            <person name="Horn F."/>
            <person name="Wehner S."/>
            <person name="Hoffmann K."/>
            <person name="Riege K."/>
            <person name="Sammeth M."/>
            <person name="Nowrousian M."/>
            <person name="Valiante V."/>
            <person name="Linde J."/>
            <person name="Jacobsen I.D."/>
            <person name="Marz M."/>
            <person name="Brakhage A.A."/>
            <person name="Gabaldon T."/>
            <person name="Bocker S."/>
            <person name="Voigt K."/>
        </authorList>
    </citation>
    <scope>NUCLEOTIDE SEQUENCE [LARGE SCALE GENOMIC DNA]</scope>
    <source>
        <strain evidence="3">FSU 9682</strain>
    </source>
</reference>
<keyword evidence="4" id="KW-1185">Reference proteome</keyword>
<evidence type="ECO:0000259" key="2">
    <source>
        <dbReference type="Pfam" id="PF17035"/>
    </source>
</evidence>
<feature type="compositionally biased region" description="Polar residues" evidence="1">
    <location>
        <begin position="450"/>
        <end position="476"/>
    </location>
</feature>
<feature type="compositionally biased region" description="Acidic residues" evidence="1">
    <location>
        <begin position="613"/>
        <end position="625"/>
    </location>
</feature>
<sequence length="625" mass="68523">MGGITVAHQQETNDSFAAYASTRRKSHAEAPVVTEDEIAKLLSNGGSTTTPGHNMEDLTGEVQDLMMRESMASWLQPWTTTTTTHADDDNNVANEAHAALSGFDAHQLSLHLENLFSQGDLTEMPSPFYDEMMFVADDTSINMSAQPSIESTPVGSPQVEIVEEEEEITVQDDDEPVVPVVAAIQEEPSLPVNHLKRRRSSMLSSEEEDSTDDSSDDDSSDSEDENTVIPTTVANLGSRYWSSSDESESESESFPTASIAASTPHKRRSRPASPTASCSAYAYMHKRQIEETLLNKISNQLQPEKLPGILAIISNDNAGQANGEVEIDLSCLARDQLVRLLSYVEACILEQSGGPAVDLEQYLDKKEEQQQQPSIANKNSVAMLDDSEDEDDMPKKKRQPRRRNPSSNGGGRRRQHGVKARSRKSRQELTEDILADDESADDQEDDVLGTASTMMSQNNGPISMAQLSKRQAQLEKQQGKQRRRSAGSNNGRRGGGRGKRSKKNGDDDAAAVVSTSALAHAQQVTDSIAVTRPKRRTALHKRRIMEDQFYGSEETDDDQPEGTLIVYSDEKMDFNVKDNQTIVHEASPVSTPVPTSPSSIAQVSLPSSSPSAIEEEEDEEIDIML</sequence>
<dbReference type="Proteomes" id="UP000027586">
    <property type="component" value="Unassembled WGS sequence"/>
</dbReference>
<feature type="region of interest" description="Disordered" evidence="1">
    <location>
        <begin position="586"/>
        <end position="625"/>
    </location>
</feature>
<dbReference type="EMBL" id="CBTN010000061">
    <property type="protein sequence ID" value="CDH58840.1"/>
    <property type="molecule type" value="Genomic_DNA"/>
</dbReference>
<feature type="compositionally biased region" description="Basic residues" evidence="1">
    <location>
        <begin position="411"/>
        <end position="424"/>
    </location>
</feature>
<dbReference type="Gene3D" id="1.20.1270.220">
    <property type="match status" value="1"/>
</dbReference>
<organism evidence="3 4">
    <name type="scientific">Lichtheimia corymbifera JMRC:FSU:9682</name>
    <dbReference type="NCBI Taxonomy" id="1263082"/>
    <lineage>
        <taxon>Eukaryota</taxon>
        <taxon>Fungi</taxon>
        <taxon>Fungi incertae sedis</taxon>
        <taxon>Mucoromycota</taxon>
        <taxon>Mucoromycotina</taxon>
        <taxon>Mucoromycetes</taxon>
        <taxon>Mucorales</taxon>
        <taxon>Lichtheimiaceae</taxon>
        <taxon>Lichtheimia</taxon>
    </lineage>
</organism>
<feature type="region of interest" description="Disordered" evidence="1">
    <location>
        <begin position="192"/>
        <end position="276"/>
    </location>
</feature>
<dbReference type="OrthoDB" id="2416617at2759"/>
<gene>
    <name evidence="3" type="ORF">LCOR_09687.1</name>
</gene>
<dbReference type="Pfam" id="PF17035">
    <property type="entry name" value="BET"/>
    <property type="match status" value="1"/>
</dbReference>
<evidence type="ECO:0000313" key="3">
    <source>
        <dbReference type="EMBL" id="CDH58840.1"/>
    </source>
</evidence>
<dbReference type="AlphaFoldDB" id="A0A068SA30"/>
<comment type="caution">
    <text evidence="3">The sequence shown here is derived from an EMBL/GenBank/DDBJ whole genome shotgun (WGS) entry which is preliminary data.</text>
</comment>
<dbReference type="InterPro" id="IPR038336">
    <property type="entry name" value="NET_sf"/>
</dbReference>
<name>A0A068SA30_9FUNG</name>
<evidence type="ECO:0000313" key="4">
    <source>
        <dbReference type="Proteomes" id="UP000027586"/>
    </source>
</evidence>
<feature type="region of interest" description="Disordered" evidence="1">
    <location>
        <begin position="365"/>
        <end position="510"/>
    </location>
</feature>
<protein>
    <recommendedName>
        <fullName evidence="2">NET domain-containing protein</fullName>
    </recommendedName>
</protein>